<feature type="region of interest" description="Disordered" evidence="4">
    <location>
        <begin position="458"/>
        <end position="494"/>
    </location>
</feature>
<evidence type="ECO:0000313" key="6">
    <source>
        <dbReference type="Proteomes" id="UP000036681"/>
    </source>
</evidence>
<evidence type="ECO:0000256" key="1">
    <source>
        <dbReference type="ARBA" id="ARBA00004123"/>
    </source>
</evidence>
<dbReference type="InterPro" id="IPR029190">
    <property type="entry name" value="Rrp14/SURF6_C"/>
</dbReference>
<feature type="compositionally biased region" description="Basic residues" evidence="4">
    <location>
        <begin position="284"/>
        <end position="302"/>
    </location>
</feature>
<evidence type="ECO:0000256" key="3">
    <source>
        <dbReference type="ARBA" id="ARBA00023242"/>
    </source>
</evidence>
<comment type="subcellular location">
    <subcellularLocation>
        <location evidence="1">Nucleus</location>
    </subcellularLocation>
</comment>
<organism evidence="6 7">
    <name type="scientific">Ascaris lumbricoides</name>
    <name type="common">Giant roundworm</name>
    <dbReference type="NCBI Taxonomy" id="6252"/>
    <lineage>
        <taxon>Eukaryota</taxon>
        <taxon>Metazoa</taxon>
        <taxon>Ecdysozoa</taxon>
        <taxon>Nematoda</taxon>
        <taxon>Chromadorea</taxon>
        <taxon>Rhabditida</taxon>
        <taxon>Spirurina</taxon>
        <taxon>Ascaridomorpha</taxon>
        <taxon>Ascaridoidea</taxon>
        <taxon>Ascarididae</taxon>
        <taxon>Ascaris</taxon>
    </lineage>
</organism>
<dbReference type="InterPro" id="IPR007019">
    <property type="entry name" value="SURF6"/>
</dbReference>
<protein>
    <submittedName>
        <fullName evidence="7">SURF6 domain-containing protein</fullName>
    </submittedName>
</protein>
<dbReference type="PANTHER" id="PTHR14369:SF0">
    <property type="entry name" value="SURFEIT LOCUS PROTEIN 6"/>
    <property type="match status" value="1"/>
</dbReference>
<name>A0A0M3INT9_ASCLU</name>
<dbReference type="Proteomes" id="UP000036681">
    <property type="component" value="Unplaced"/>
</dbReference>
<feature type="compositionally biased region" description="Basic and acidic residues" evidence="4">
    <location>
        <begin position="309"/>
        <end position="323"/>
    </location>
</feature>
<feature type="compositionally biased region" description="Polar residues" evidence="4">
    <location>
        <begin position="222"/>
        <end position="232"/>
    </location>
</feature>
<dbReference type="PANTHER" id="PTHR14369">
    <property type="entry name" value="SURFEIT LOCUS PROTEIN 6"/>
    <property type="match status" value="1"/>
</dbReference>
<keyword evidence="6" id="KW-1185">Reference proteome</keyword>
<proteinExistence type="inferred from homology"/>
<feature type="compositionally biased region" description="Basic and acidic residues" evidence="4">
    <location>
        <begin position="458"/>
        <end position="471"/>
    </location>
</feature>
<keyword evidence="3" id="KW-0539">Nucleus</keyword>
<evidence type="ECO:0000313" key="7">
    <source>
        <dbReference type="WBParaSite" id="ALUE_0002041701-mRNA-1"/>
    </source>
</evidence>
<feature type="compositionally biased region" description="Basic and acidic residues" evidence="4">
    <location>
        <begin position="479"/>
        <end position="494"/>
    </location>
</feature>
<dbReference type="WBParaSite" id="ALUE_0002041701-mRNA-1">
    <property type="protein sequence ID" value="ALUE_0002041701-mRNA-1"/>
    <property type="gene ID" value="ALUE_0002041701"/>
</dbReference>
<feature type="compositionally biased region" description="Polar residues" evidence="4">
    <location>
        <begin position="107"/>
        <end position="124"/>
    </location>
</feature>
<feature type="compositionally biased region" description="Polar residues" evidence="4">
    <location>
        <begin position="165"/>
        <end position="175"/>
    </location>
</feature>
<dbReference type="GO" id="GO:0042273">
    <property type="term" value="P:ribosomal large subunit biogenesis"/>
    <property type="evidence" value="ECO:0007669"/>
    <property type="project" value="TreeGrafter"/>
</dbReference>
<evidence type="ECO:0000256" key="4">
    <source>
        <dbReference type="SAM" id="MobiDB-lite"/>
    </source>
</evidence>
<dbReference type="GO" id="GO:0003677">
    <property type="term" value="F:DNA binding"/>
    <property type="evidence" value="ECO:0007669"/>
    <property type="project" value="TreeGrafter"/>
</dbReference>
<evidence type="ECO:0000259" key="5">
    <source>
        <dbReference type="Pfam" id="PF04935"/>
    </source>
</evidence>
<evidence type="ECO:0000256" key="2">
    <source>
        <dbReference type="ARBA" id="ARBA00005904"/>
    </source>
</evidence>
<feature type="compositionally biased region" description="Basic and acidic residues" evidence="4">
    <location>
        <begin position="200"/>
        <end position="221"/>
    </location>
</feature>
<dbReference type="AlphaFoldDB" id="A0A0M3INT9"/>
<dbReference type="GO" id="GO:0042274">
    <property type="term" value="P:ribosomal small subunit biogenesis"/>
    <property type="evidence" value="ECO:0007669"/>
    <property type="project" value="TreeGrafter"/>
</dbReference>
<feature type="domain" description="Ribosomal RNA-processing protein 14/surfeit locus protein 6 C-terminal" evidence="5">
    <location>
        <begin position="403"/>
        <end position="492"/>
    </location>
</feature>
<feature type="region of interest" description="Disordered" evidence="4">
    <location>
        <begin position="267"/>
        <end position="333"/>
    </location>
</feature>
<feature type="region of interest" description="Disordered" evidence="4">
    <location>
        <begin position="98"/>
        <end position="243"/>
    </location>
</feature>
<dbReference type="Pfam" id="PF04935">
    <property type="entry name" value="SURF6"/>
    <property type="match status" value="1"/>
</dbReference>
<feature type="compositionally biased region" description="Basic and acidic residues" evidence="4">
    <location>
        <begin position="176"/>
        <end position="192"/>
    </location>
</feature>
<comment type="similarity">
    <text evidence="2">Belongs to the SURF6 family.</text>
</comment>
<dbReference type="GO" id="GO:0005730">
    <property type="term" value="C:nucleolus"/>
    <property type="evidence" value="ECO:0007669"/>
    <property type="project" value="TreeGrafter"/>
</dbReference>
<accession>A0A0M3INT9</accession>
<dbReference type="GO" id="GO:0003723">
    <property type="term" value="F:RNA binding"/>
    <property type="evidence" value="ECO:0007669"/>
    <property type="project" value="TreeGrafter"/>
</dbReference>
<reference evidence="7" key="1">
    <citation type="submission" date="2017-02" db="UniProtKB">
        <authorList>
            <consortium name="WormBaseParasite"/>
        </authorList>
    </citation>
    <scope>IDENTIFICATION</scope>
</reference>
<sequence length="494" mass="57049">MMRSSEVSDLHLLARIAATDQLIRTHINLIPINNWGFSDDIMEKLKQRKHNMVNQRLTPGEKMKLSNASKQRLARGMKGQCRRVGDVLDWMANTRINTKPKRDVSKNTKLTQSNLPGTLQSQESAAVVTPSAPSVKKAKISVVADEGEESPSSDSPVEPMETDEQSTVSGRNNNDGSEKTLESQTSKAERDSSAPSKPKSTGERKAEMKRLRAERRSKSKGDVTTSENSNALMASASESDKKMRFVDPLEGRRLALQKLQARIQQLRSIRKGNKSAQQYEEQRKLRRRASVIKRKEKKRAAKRISQDIQKIEEPTAKRIKSEGSELSANHPRNDAGQLVYSKFDFIVKDDQQDYGRLLKKAEMRQERIEKIREKNPEKAVRIEENIRWNKAMSRVEGHKVKEEKKKDKRDKFVGKDYGRLLKKAEMRQERIEKIREKNPEKAVRIEENIRWNKAMSRVEGHKVKDNPELLRKGMKRKEKMKERSKEKWAKRMDY</sequence>